<dbReference type="SMART" id="SM01349">
    <property type="entry name" value="TOG"/>
    <property type="match status" value="1"/>
</dbReference>
<protein>
    <recommendedName>
        <fullName evidence="11">Centrosomal protein of 104 kDa</fullName>
    </recommendedName>
</protein>
<evidence type="ECO:0000256" key="13">
    <source>
        <dbReference type="SAM" id="MobiDB-lite"/>
    </source>
</evidence>
<dbReference type="Pfam" id="PF21039">
    <property type="entry name" value="CEP104_ZnF"/>
    <property type="match status" value="1"/>
</dbReference>
<dbReference type="GO" id="GO:0005929">
    <property type="term" value="C:cilium"/>
    <property type="evidence" value="ECO:0007669"/>
    <property type="project" value="UniProtKB-SubCell"/>
</dbReference>
<feature type="domain" description="TOG" evidence="14">
    <location>
        <begin position="448"/>
        <end position="706"/>
    </location>
</feature>
<comment type="function">
    <text evidence="9">Required for ciliogenesis and for structural integrity at the ciliary tip.</text>
</comment>
<evidence type="ECO:0000256" key="3">
    <source>
        <dbReference type="ARBA" id="ARBA00004647"/>
    </source>
</evidence>
<evidence type="ECO:0000313" key="16">
    <source>
        <dbReference type="Proteomes" id="UP000472266"/>
    </source>
</evidence>
<evidence type="ECO:0000256" key="12">
    <source>
        <dbReference type="SAM" id="Coils"/>
    </source>
</evidence>
<dbReference type="SUPFAM" id="SSF48371">
    <property type="entry name" value="ARM repeat"/>
    <property type="match status" value="1"/>
</dbReference>
<name>A0A672V4W5_STRHB</name>
<reference evidence="15 16" key="1">
    <citation type="submission" date="2019-11" db="EMBL/GenBank/DDBJ databases">
        <title>Strigops habroptila (kakapo) genome, bStrHab1, primary haplotype, v2.</title>
        <authorList>
            <person name="Jarvis E.D."/>
            <person name="Howard J."/>
            <person name="Rhie A."/>
            <person name="Phillippy A."/>
            <person name="Korlach J."/>
            <person name="Digby A."/>
            <person name="Iorns D."/>
            <person name="Eason D."/>
            <person name="Robertson B."/>
            <person name="Raemaekers T."/>
            <person name="Howe K."/>
            <person name="Lewin H."/>
            <person name="Damas J."/>
            <person name="Hastie A."/>
            <person name="Tracey A."/>
            <person name="Chow W."/>
            <person name="Fedrigo O."/>
        </authorList>
    </citation>
    <scope>NUCLEOTIDE SEQUENCE [LARGE SCALE GENOMIC DNA]</scope>
</reference>
<dbReference type="Gene3D" id="3.30.40.10">
    <property type="entry name" value="Zinc/RING finger domain, C3HC4 (zinc finger)"/>
    <property type="match status" value="1"/>
</dbReference>
<feature type="region of interest" description="Disordered" evidence="13">
    <location>
        <begin position="367"/>
        <end position="395"/>
    </location>
</feature>
<organism evidence="15 16">
    <name type="scientific">Strigops habroptila</name>
    <name type="common">Kakapo</name>
    <dbReference type="NCBI Taxonomy" id="2489341"/>
    <lineage>
        <taxon>Eukaryota</taxon>
        <taxon>Metazoa</taxon>
        <taxon>Chordata</taxon>
        <taxon>Craniata</taxon>
        <taxon>Vertebrata</taxon>
        <taxon>Euteleostomi</taxon>
        <taxon>Archelosauria</taxon>
        <taxon>Archosauria</taxon>
        <taxon>Dinosauria</taxon>
        <taxon>Saurischia</taxon>
        <taxon>Theropoda</taxon>
        <taxon>Coelurosauria</taxon>
        <taxon>Aves</taxon>
        <taxon>Neognathae</taxon>
        <taxon>Neoaves</taxon>
        <taxon>Telluraves</taxon>
        <taxon>Australaves</taxon>
        <taxon>Psittaciformes</taxon>
        <taxon>Psittacidae</taxon>
        <taxon>Strigops</taxon>
    </lineage>
</organism>
<evidence type="ECO:0000256" key="1">
    <source>
        <dbReference type="ARBA" id="ARBA00004114"/>
    </source>
</evidence>
<comment type="subunit">
    <text evidence="10">Interacts with CCP110 and CEP97. Interacts with ARMC9, TOGARAM1, CCDC66 and CSPP1.</text>
</comment>
<dbReference type="PANTHER" id="PTHR13371">
    <property type="entry name" value="GLYCINE-, GLUTAMATE-, THIENYLCYCLOHEXYLPIPERIDINE-BINDING PROTEIN"/>
    <property type="match status" value="1"/>
</dbReference>
<dbReference type="Pfam" id="PF21040">
    <property type="entry name" value="CEP104-like_TOG"/>
    <property type="match status" value="1"/>
</dbReference>
<dbReference type="SUPFAM" id="SSF49785">
    <property type="entry name" value="Galactose-binding domain-like"/>
    <property type="match status" value="1"/>
</dbReference>
<evidence type="ECO:0000259" key="14">
    <source>
        <dbReference type="SMART" id="SM01349"/>
    </source>
</evidence>
<accession>A0A672V4W5</accession>
<dbReference type="InterPro" id="IPR011989">
    <property type="entry name" value="ARM-like"/>
</dbReference>
<evidence type="ECO:0000256" key="6">
    <source>
        <dbReference type="ARBA" id="ARBA00023054"/>
    </source>
</evidence>
<evidence type="ECO:0000256" key="11">
    <source>
        <dbReference type="ARBA" id="ARBA00068547"/>
    </source>
</evidence>
<comment type="subcellular location">
    <subcellularLocation>
        <location evidence="2">Cell projection</location>
        <location evidence="2">Cilium</location>
    </subcellularLocation>
    <subcellularLocation>
        <location evidence="1">Cytoplasm</location>
        <location evidence="1">Cytoskeleton</location>
        <location evidence="1">Microtubule organizing center</location>
        <location evidence="1">Centrosome</location>
        <location evidence="1">Centriole</location>
    </subcellularLocation>
    <subcellularLocation>
        <location evidence="3">Cytoplasm</location>
        <location evidence="3">Cytoskeleton</location>
        <location evidence="3">Spindle pole</location>
    </subcellularLocation>
</comment>
<dbReference type="Ensembl" id="ENSSHBT00005026881.1">
    <property type="protein sequence ID" value="ENSSHBP00005022589.1"/>
    <property type="gene ID" value="ENSSHBG00005019012.1"/>
</dbReference>
<evidence type="ECO:0000256" key="9">
    <source>
        <dbReference type="ARBA" id="ARBA00059645"/>
    </source>
</evidence>
<keyword evidence="16" id="KW-1185">Reference proteome</keyword>
<dbReference type="InParanoid" id="A0A672V4W5"/>
<keyword evidence="5" id="KW-0677">Repeat</keyword>
<dbReference type="InterPro" id="IPR052607">
    <property type="entry name" value="CEP104-like"/>
</dbReference>
<dbReference type="GO" id="GO:0005814">
    <property type="term" value="C:centriole"/>
    <property type="evidence" value="ECO:0007669"/>
    <property type="project" value="UniProtKB-SubCell"/>
</dbReference>
<evidence type="ECO:0000256" key="7">
    <source>
        <dbReference type="ARBA" id="ARBA00023212"/>
    </source>
</evidence>
<proteinExistence type="predicted"/>
<dbReference type="GO" id="GO:0000922">
    <property type="term" value="C:spindle pole"/>
    <property type="evidence" value="ECO:0007669"/>
    <property type="project" value="UniProtKB-SubCell"/>
</dbReference>
<dbReference type="FunFam" id="1.25.10.10:FF:000200">
    <property type="entry name" value="Centrosomal protein of 104 kDa"/>
    <property type="match status" value="1"/>
</dbReference>
<dbReference type="InterPro" id="IPR013083">
    <property type="entry name" value="Znf_RING/FYVE/PHD"/>
</dbReference>
<evidence type="ECO:0000256" key="4">
    <source>
        <dbReference type="ARBA" id="ARBA00022490"/>
    </source>
</evidence>
<dbReference type="InterPro" id="IPR034085">
    <property type="entry name" value="TOG"/>
</dbReference>
<dbReference type="Pfam" id="PF21038">
    <property type="entry name" value="CEP104_N"/>
    <property type="match status" value="1"/>
</dbReference>
<dbReference type="InterPro" id="IPR008979">
    <property type="entry name" value="Galactose-bd-like_sf"/>
</dbReference>
<dbReference type="AlphaFoldDB" id="A0A672V4W5"/>
<reference evidence="15" key="2">
    <citation type="submission" date="2025-08" db="UniProtKB">
        <authorList>
            <consortium name="Ensembl"/>
        </authorList>
    </citation>
    <scope>IDENTIFICATION</scope>
</reference>
<dbReference type="OMA" id="VQGNDYN"/>
<dbReference type="Proteomes" id="UP000472266">
    <property type="component" value="Chromosome 19"/>
</dbReference>
<dbReference type="Gene3D" id="1.25.10.10">
    <property type="entry name" value="Leucine-rich Repeat Variant"/>
    <property type="match status" value="1"/>
</dbReference>
<keyword evidence="7" id="KW-0206">Cytoskeleton</keyword>
<evidence type="ECO:0000256" key="10">
    <source>
        <dbReference type="ARBA" id="ARBA00065345"/>
    </source>
</evidence>
<dbReference type="PANTHER" id="PTHR13371:SF0">
    <property type="entry name" value="CENTROSOMAL PROTEIN OF 104 KDA"/>
    <property type="match status" value="1"/>
</dbReference>
<evidence type="ECO:0000313" key="15">
    <source>
        <dbReference type="Ensembl" id="ENSSHBP00005022589.1"/>
    </source>
</evidence>
<dbReference type="InterPro" id="IPR016024">
    <property type="entry name" value="ARM-type_fold"/>
</dbReference>
<feature type="coiled-coil region" evidence="12">
    <location>
        <begin position="706"/>
        <end position="741"/>
    </location>
</feature>
<evidence type="ECO:0000256" key="5">
    <source>
        <dbReference type="ARBA" id="ARBA00022737"/>
    </source>
</evidence>
<feature type="region of interest" description="Disordered" evidence="13">
    <location>
        <begin position="899"/>
        <end position="941"/>
    </location>
</feature>
<dbReference type="InterPro" id="IPR048739">
    <property type="entry name" value="CEP104_N"/>
</dbReference>
<keyword evidence="8" id="KW-0966">Cell projection</keyword>
<keyword evidence="6 12" id="KW-0175">Coiled coil</keyword>
<dbReference type="InterPro" id="IPR048738">
    <property type="entry name" value="CEP104_Znf"/>
</dbReference>
<sequence>MPHKIGFIVVSSSGHEDGFSAKELMVHAPTVNGWRSPRLCQYPQEIVLQLVERCRIRKLQLLAHQYMISSKIEFYISESLPEYFAPYQSERFHRLGYVPLSDNEKTDFKARELKSVYMDAVGQYLKLIFHKNYVNKYNLYGQVALVAINIIGDPADYSDDSTNSPSREKLIDQYLGIKSDDPALDGTYLGLAYFGLTESLFYSFFIFRKRDSISPLDDLAFDMYQDPEVAQIVRRLDEKKREAVHHERYDYAKKLKQAIADLQKVGERLGRYEVEKRCAVEKEDYDLAKKKKQQMEAYRLKVYQQLELHDLLDAELLIRKPSELPSEPMTYTDNLQRTKVANSPPCEHTEPPKGEPWSAEPLLEERTADPASAEPAVPHQSPPPPETHPTTSREVFPKENVQFLPYDETPLPAIRKQSDGAVAYLEPGMAEEHVGDTPRSGITGEPEPLNEKALREASPAVEVFGEALVSGAFSKTWSYREDALLAVYKKLMEVSVTTPKEDLKNMLRAAIFLVRRAIKDLVPSVFQASLKLLKMIITQYIPKHKLGKLETSHCVEKTLPNLLSRTGDSSSRLRLVASNFIQEMALCSEVKPLQIVPVHLVQPLKPNSPTHLAMSQVELVQCLVEDMGTENSGFTISNVMKFATGALEHRVYEVRDVALHIIFDMYRKHRAAVLEYLPPEDATIRKTVLYKTLFDGFTKIDGRLSEAEIRAQRKAAREEAEKQKKEEIKVLQGQLAALKEVQAEVQAGKEKDSDFQKLKTQGRYLCIFCGERDESFTEEGLDLHYWKHCRMLTRCEHCKQVVEIASLTEHLLTDCDKKDSFGKCQRCGEALPKDELPKHIKSKTCNSAKPEHVANHCPLCHDNFPPGEEGWKSHLMGCKMNQRRLSILNKTLLVQPGKIGGQYLKKPGPSGTKARSPSIGSKIPIPRGSPNKISGKTYTKR</sequence>
<keyword evidence="4" id="KW-0963">Cytoplasm</keyword>
<reference evidence="15" key="3">
    <citation type="submission" date="2025-09" db="UniProtKB">
        <authorList>
            <consortium name="Ensembl"/>
        </authorList>
    </citation>
    <scope>IDENTIFICATION</scope>
</reference>
<gene>
    <name evidence="15" type="primary">CEP104</name>
</gene>
<feature type="compositionally biased region" description="Polar residues" evidence="13">
    <location>
        <begin position="931"/>
        <end position="941"/>
    </location>
</feature>
<evidence type="ECO:0000256" key="2">
    <source>
        <dbReference type="ARBA" id="ARBA00004138"/>
    </source>
</evidence>
<dbReference type="GeneTree" id="ENSGT00390000013405"/>
<evidence type="ECO:0000256" key="8">
    <source>
        <dbReference type="ARBA" id="ARBA00023273"/>
    </source>
</evidence>